<keyword evidence="2" id="KW-0328">Glycosyltransferase</keyword>
<dbReference type="InterPro" id="IPR001173">
    <property type="entry name" value="Glyco_trans_2-like"/>
</dbReference>
<evidence type="ECO:0000256" key="2">
    <source>
        <dbReference type="ARBA" id="ARBA00022676"/>
    </source>
</evidence>
<dbReference type="AlphaFoldDB" id="A0A6J6C011"/>
<name>A0A6J6C011_9ZZZZ</name>
<proteinExistence type="inferred from homology"/>
<gene>
    <name evidence="5" type="ORF">UFOPK1495_00427</name>
</gene>
<dbReference type="Gene3D" id="3.90.550.10">
    <property type="entry name" value="Spore Coat Polysaccharide Biosynthesis Protein SpsA, Chain A"/>
    <property type="match status" value="2"/>
</dbReference>
<comment type="similarity">
    <text evidence="1">Belongs to the glycosyltransferase 2 family.</text>
</comment>
<protein>
    <submittedName>
        <fullName evidence="5">Unannotated protein</fullName>
    </submittedName>
</protein>
<accession>A0A6J6C011</accession>
<dbReference type="Pfam" id="PF00535">
    <property type="entry name" value="Glycos_transf_2"/>
    <property type="match status" value="1"/>
</dbReference>
<keyword evidence="3" id="KW-0808">Transferase</keyword>
<evidence type="ECO:0000256" key="3">
    <source>
        <dbReference type="ARBA" id="ARBA00022679"/>
    </source>
</evidence>
<evidence type="ECO:0000259" key="4">
    <source>
        <dbReference type="Pfam" id="PF00535"/>
    </source>
</evidence>
<dbReference type="SUPFAM" id="SSF53448">
    <property type="entry name" value="Nucleotide-diphospho-sugar transferases"/>
    <property type="match status" value="1"/>
</dbReference>
<organism evidence="5">
    <name type="scientific">freshwater metagenome</name>
    <dbReference type="NCBI Taxonomy" id="449393"/>
    <lineage>
        <taxon>unclassified sequences</taxon>
        <taxon>metagenomes</taxon>
        <taxon>ecological metagenomes</taxon>
    </lineage>
</organism>
<dbReference type="EMBL" id="CAEZSU010000032">
    <property type="protein sequence ID" value="CAB4544731.1"/>
    <property type="molecule type" value="Genomic_DNA"/>
</dbReference>
<sequence length="452" mass="50508">MSPVVDKADLPVRLVVLNHNGGDLTLRSLRHLSALDWPSDQLQIVCLDNDSSDGSVERVEKELPQVEVRRLGSNLGFPANNEALKDLAGVRYVGLVNNDAFVEPGWLRELVDALDEDRGVGAACPKILLEPRFATVSITSPAFESGRIDTRSRGVILRGVVVNGVDVSSSAHLGETGWGREVDRVGPFEWARPEAVLRVPAPESSDSFSALLSIEVPADCTIVINGGSGDEQHHLAKGLHRINVSITTPLRDVINNVGSIVFDDGYGADRGWLEFDDGQFDPPVDVFAWCGGGVLFRTDYLIDVGLFDPSFFLYYEDTDLSWRGRSRGWRYRTVPSARMRHVHAASTGEVSELTSFLTERNRLLMLVRNAPARRVLSQLLRFPLITASYARRDVVYPVTLRQRPHTRTVTRRVRSFVGLLRMLPDALRQRRQLRDRQIVPDNEIEGWFVSHE</sequence>
<dbReference type="PANTHER" id="PTHR43179:SF12">
    <property type="entry name" value="GALACTOFURANOSYLTRANSFERASE GLFT2"/>
    <property type="match status" value="1"/>
</dbReference>
<reference evidence="5" key="1">
    <citation type="submission" date="2020-05" db="EMBL/GenBank/DDBJ databases">
        <authorList>
            <person name="Chiriac C."/>
            <person name="Salcher M."/>
            <person name="Ghai R."/>
            <person name="Kavagutti S V."/>
        </authorList>
    </citation>
    <scope>NUCLEOTIDE SEQUENCE</scope>
</reference>
<feature type="domain" description="Glycosyltransferase 2-like" evidence="4">
    <location>
        <begin position="15"/>
        <end position="135"/>
    </location>
</feature>
<evidence type="ECO:0000256" key="1">
    <source>
        <dbReference type="ARBA" id="ARBA00006739"/>
    </source>
</evidence>
<dbReference type="PANTHER" id="PTHR43179">
    <property type="entry name" value="RHAMNOSYLTRANSFERASE WBBL"/>
    <property type="match status" value="1"/>
</dbReference>
<dbReference type="InterPro" id="IPR029044">
    <property type="entry name" value="Nucleotide-diphossugar_trans"/>
</dbReference>
<dbReference type="GO" id="GO:0016757">
    <property type="term" value="F:glycosyltransferase activity"/>
    <property type="evidence" value="ECO:0007669"/>
    <property type="project" value="UniProtKB-KW"/>
</dbReference>
<evidence type="ECO:0000313" key="5">
    <source>
        <dbReference type="EMBL" id="CAB4544731.1"/>
    </source>
</evidence>